<dbReference type="Proteomes" id="UP000474640">
    <property type="component" value="Unassembled WGS sequence"/>
</dbReference>
<feature type="domain" description="HNH nuclease" evidence="2">
    <location>
        <begin position="107"/>
        <end position="163"/>
    </location>
</feature>
<evidence type="ECO:0000256" key="1">
    <source>
        <dbReference type="SAM" id="MobiDB-lite"/>
    </source>
</evidence>
<evidence type="ECO:0000313" key="4">
    <source>
        <dbReference type="Proteomes" id="UP000474640"/>
    </source>
</evidence>
<dbReference type="Pfam" id="PF13391">
    <property type="entry name" value="HNH_2"/>
    <property type="match status" value="1"/>
</dbReference>
<feature type="region of interest" description="Disordered" evidence="1">
    <location>
        <begin position="324"/>
        <end position="372"/>
    </location>
</feature>
<gene>
    <name evidence="3" type="ORF">TWF970_011143</name>
</gene>
<protein>
    <recommendedName>
        <fullName evidence="2">HNH nuclease domain-containing protein</fullName>
    </recommendedName>
</protein>
<feature type="compositionally biased region" description="Basic and acidic residues" evidence="1">
    <location>
        <begin position="353"/>
        <end position="366"/>
    </location>
</feature>
<reference evidence="3 4" key="1">
    <citation type="submission" date="2020-01" db="EMBL/GenBank/DDBJ databases">
        <authorList>
            <person name="Palmer J.M."/>
        </authorList>
    </citation>
    <scope>NUCLEOTIDE SEQUENCE [LARGE SCALE GENOMIC DNA]</scope>
    <source>
        <strain evidence="3 4">TWF970</strain>
    </source>
</reference>
<feature type="region of interest" description="Disordered" evidence="1">
    <location>
        <begin position="1"/>
        <end position="96"/>
    </location>
</feature>
<evidence type="ECO:0000313" key="3">
    <source>
        <dbReference type="EMBL" id="KAF3284867.1"/>
    </source>
</evidence>
<comment type="caution">
    <text evidence="3">The sequence shown here is derived from an EMBL/GenBank/DDBJ whole genome shotgun (WGS) entry which is preliminary data.</text>
</comment>
<feature type="compositionally biased region" description="Low complexity" evidence="1">
    <location>
        <begin position="73"/>
        <end position="84"/>
    </location>
</feature>
<evidence type="ECO:0000259" key="2">
    <source>
        <dbReference type="Pfam" id="PF13391"/>
    </source>
</evidence>
<sequence>MECKTVDDDITPWPNLTGHNIEPPSLIPRPNFNHVESTTTVAVPDDPFATTQRGRLESRSPQKRRRIDDHSASSRSSSLESGSKSESDATSSVGVKTQSRRTTNNCCWLCGNSKNTLDVAYVIPKSNKEFESDYERGYFPFASLSSIENSIPLCKLCHDAFDRDPPFFSVIPTDLQYFIDFEEEDFKRRKGLLESSFGMTIPPSTLRRIVPTGEMYQRHMGLLEEADAENQPHNYEKEPMNEPAKYVGGPYDVYLRVNYFPFIDIPPGKLLHAQHRQWHGSPTAMIMHAMRNLARGDGWMTMSRPIKRQLDELQYLWSREPEAKASSLPMLSNPSSTSSPRTTDKPASGQKSGPEDVRKETSHREVSWQWGPASSSNDAILLLSNVEERCRVRRESQSSRD</sequence>
<feature type="compositionally biased region" description="Low complexity" evidence="1">
    <location>
        <begin position="326"/>
        <end position="341"/>
    </location>
</feature>
<proteinExistence type="predicted"/>
<accession>A0A7C8VUJ5</accession>
<organism evidence="3 4">
    <name type="scientific">Orbilia oligospora</name>
    <name type="common">Nematode-trapping fungus</name>
    <name type="synonym">Arthrobotrys oligospora</name>
    <dbReference type="NCBI Taxonomy" id="2813651"/>
    <lineage>
        <taxon>Eukaryota</taxon>
        <taxon>Fungi</taxon>
        <taxon>Dikarya</taxon>
        <taxon>Ascomycota</taxon>
        <taxon>Pezizomycotina</taxon>
        <taxon>Orbiliomycetes</taxon>
        <taxon>Orbiliales</taxon>
        <taxon>Orbiliaceae</taxon>
        <taxon>Orbilia</taxon>
    </lineage>
</organism>
<feature type="compositionally biased region" description="Basic and acidic residues" evidence="1">
    <location>
        <begin position="54"/>
        <end position="72"/>
    </location>
</feature>
<dbReference type="AlphaFoldDB" id="A0A7C8VUJ5"/>
<dbReference type="InterPro" id="IPR003615">
    <property type="entry name" value="HNH_nuc"/>
</dbReference>
<dbReference type="EMBL" id="JAABOJ010000008">
    <property type="protein sequence ID" value="KAF3284867.1"/>
    <property type="molecule type" value="Genomic_DNA"/>
</dbReference>
<name>A0A7C8VUJ5_ORBOL</name>
<dbReference type="OrthoDB" id="3800761at2759"/>